<dbReference type="Proteomes" id="UP000254711">
    <property type="component" value="Unassembled WGS sequence"/>
</dbReference>
<keyword evidence="1" id="KW-0233">DNA recombination</keyword>
<evidence type="ECO:0000313" key="2">
    <source>
        <dbReference type="EMBL" id="RDI97569.1"/>
    </source>
</evidence>
<dbReference type="AlphaFoldDB" id="A0A370K4J3"/>
<dbReference type="GO" id="GO:0015074">
    <property type="term" value="P:DNA integration"/>
    <property type="evidence" value="ECO:0007669"/>
    <property type="project" value="InterPro"/>
</dbReference>
<keyword evidence="3" id="KW-1185">Reference proteome</keyword>
<dbReference type="InterPro" id="IPR013762">
    <property type="entry name" value="Integrase-like_cat_sf"/>
</dbReference>
<dbReference type="Gene3D" id="1.10.443.10">
    <property type="entry name" value="Intergrase catalytic core"/>
    <property type="match status" value="1"/>
</dbReference>
<evidence type="ECO:0000313" key="3">
    <source>
        <dbReference type="Proteomes" id="UP000254711"/>
    </source>
</evidence>
<evidence type="ECO:0000256" key="1">
    <source>
        <dbReference type="ARBA" id="ARBA00023172"/>
    </source>
</evidence>
<reference evidence="2 3" key="1">
    <citation type="submission" date="2018-07" db="EMBL/GenBank/DDBJ databases">
        <title>Dyella solisilvae sp. nov., isolated from the pine and broad-leaved mixed forest soil.</title>
        <authorList>
            <person name="Gao Z."/>
            <person name="Qiu L."/>
        </authorList>
    </citation>
    <scope>NUCLEOTIDE SEQUENCE [LARGE SCALE GENOMIC DNA]</scope>
    <source>
        <strain evidence="2 3">DHG54</strain>
    </source>
</reference>
<dbReference type="GO" id="GO:0003677">
    <property type="term" value="F:DNA binding"/>
    <property type="evidence" value="ECO:0007669"/>
    <property type="project" value="InterPro"/>
</dbReference>
<dbReference type="EMBL" id="QQSY01000004">
    <property type="protein sequence ID" value="RDI97569.1"/>
    <property type="molecule type" value="Genomic_DNA"/>
</dbReference>
<dbReference type="InterPro" id="IPR011010">
    <property type="entry name" value="DNA_brk_join_enz"/>
</dbReference>
<protein>
    <recommendedName>
        <fullName evidence="4">Integrase</fullName>
    </recommendedName>
</protein>
<accession>A0A370K4J3</accession>
<comment type="caution">
    <text evidence="2">The sequence shown here is derived from an EMBL/GenBank/DDBJ whole genome shotgun (WGS) entry which is preliminary data.</text>
</comment>
<sequence>MFAEAGTMMKTRFLSMVEIGGRICERFPLIVSDNGEAVIDVMRYMLCLFNEGNSYRSLETYSGHLRDFFAQLAVDGLTPSLMTVDYLNGYKEAIGKRASTQYAAQVLRTVLSFLLWMEEQKLFRGIIGEDCRCAITIKRAPGGAIQHALTKGSASPKSNHFPSDKAISVVKARGPRDCDLADRYKLMVDWCQVKGLRAKEVCGLLLTEVPDLVTIERAISDGRALEITLTVTKGSKPRIIEVHPLLLARTRTWISTARRLIVRRAGERARVAGWVYREPSQVFLSHTGAAALSPRAFSNSVRAAFLSAVADGELSLADRTWAHGLRKAMINREVRARGQKGANQREHALRHETGHGSLASLGRYVVTEQWPDDE</sequence>
<gene>
    <name evidence="2" type="ORF">DVT68_14835</name>
</gene>
<organism evidence="2 3">
    <name type="scientific">Dyella solisilvae</name>
    <dbReference type="NCBI Taxonomy" id="1920168"/>
    <lineage>
        <taxon>Bacteria</taxon>
        <taxon>Pseudomonadati</taxon>
        <taxon>Pseudomonadota</taxon>
        <taxon>Gammaproteobacteria</taxon>
        <taxon>Lysobacterales</taxon>
        <taxon>Rhodanobacteraceae</taxon>
        <taxon>Dyella</taxon>
    </lineage>
</organism>
<name>A0A370K4J3_9GAMM</name>
<proteinExistence type="predicted"/>
<dbReference type="GO" id="GO:0006310">
    <property type="term" value="P:DNA recombination"/>
    <property type="evidence" value="ECO:0007669"/>
    <property type="project" value="UniProtKB-KW"/>
</dbReference>
<dbReference type="SUPFAM" id="SSF56349">
    <property type="entry name" value="DNA breaking-rejoining enzymes"/>
    <property type="match status" value="1"/>
</dbReference>
<evidence type="ECO:0008006" key="4">
    <source>
        <dbReference type="Google" id="ProtNLM"/>
    </source>
</evidence>